<name>A0A1H0RB90_9CLOT</name>
<dbReference type="AlphaFoldDB" id="A0A1H0RB90"/>
<dbReference type="OrthoDB" id="1645614at2"/>
<dbReference type="Pfam" id="PF07670">
    <property type="entry name" value="Gate"/>
    <property type="match status" value="1"/>
</dbReference>
<accession>A0A1H0RB90</accession>
<dbReference type="Proteomes" id="UP000198597">
    <property type="component" value="Unassembled WGS sequence"/>
</dbReference>
<evidence type="ECO:0000313" key="2">
    <source>
        <dbReference type="EMBL" id="SDP26449.1"/>
    </source>
</evidence>
<protein>
    <submittedName>
        <fullName evidence="2">Sporulation integral membrane protein YlbJ</fullName>
    </submittedName>
</protein>
<dbReference type="STRING" id="94869.SAMN04488529_103102"/>
<dbReference type="InterPro" id="IPR014226">
    <property type="entry name" value="Spore_IM_YlbJ"/>
</dbReference>
<gene>
    <name evidence="2" type="ORF">SAMN04488529_103102</name>
</gene>
<dbReference type="InterPro" id="IPR011642">
    <property type="entry name" value="Gate_dom"/>
</dbReference>
<dbReference type="EMBL" id="FNJM01000003">
    <property type="protein sequence ID" value="SDP26449.1"/>
    <property type="molecule type" value="Genomic_DNA"/>
</dbReference>
<proteinExistence type="predicted"/>
<reference evidence="2 3" key="1">
    <citation type="submission" date="2016-10" db="EMBL/GenBank/DDBJ databases">
        <authorList>
            <person name="de Groot N.N."/>
        </authorList>
    </citation>
    <scope>NUCLEOTIDE SEQUENCE [LARGE SCALE GENOMIC DNA]</scope>
    <source>
        <strain evidence="2 3">DSM 12272</strain>
    </source>
</reference>
<organism evidence="2 3">
    <name type="scientific">Clostridium gasigenes</name>
    <dbReference type="NCBI Taxonomy" id="94869"/>
    <lineage>
        <taxon>Bacteria</taxon>
        <taxon>Bacillati</taxon>
        <taxon>Bacillota</taxon>
        <taxon>Clostridia</taxon>
        <taxon>Eubacteriales</taxon>
        <taxon>Clostridiaceae</taxon>
        <taxon>Clostridium</taxon>
    </lineage>
</organism>
<keyword evidence="3" id="KW-1185">Reference proteome</keyword>
<evidence type="ECO:0000259" key="1">
    <source>
        <dbReference type="Pfam" id="PF07670"/>
    </source>
</evidence>
<dbReference type="NCBIfam" id="TIGR02871">
    <property type="entry name" value="spore_ylbJ"/>
    <property type="match status" value="1"/>
</dbReference>
<evidence type="ECO:0000313" key="3">
    <source>
        <dbReference type="Proteomes" id="UP000198597"/>
    </source>
</evidence>
<feature type="domain" description="Nucleoside transporter/FeoB GTPase Gate" evidence="1">
    <location>
        <begin position="61"/>
        <end position="118"/>
    </location>
</feature>
<dbReference type="RefSeq" id="WP_089967894.1">
    <property type="nucleotide sequence ID" value="NZ_FNJM01000003.1"/>
</dbReference>
<sequence length="394" mass="43827">MFYIFILWIFIIVLIITLLKLLNIKKNYLICFLITFLIVLFAINMDSCIIAAIDGADLVVKAILPTIFPFTVICNLLISFDGIRLYSKVIGPLFCKPLGLSKNCSFPIAASFLCGYPLGAKYSSDLYNMGYIKKIEYQRLINIASNAGPIFLIGSIGTAMLSSPIYGYILLIANYLSLIFVGFLTKKKNNNLPSSSIQLPSYTEKNFGVILKESIESGISTTLNVSAFVIIFSVIISIIKGNAYINIAFNNLETFLNFPIDSIYSLFLGSIEFTNGCKLIATSTLSINLKLSMISFICSFSGLSILAQVSSFISKDNISMGKYTFWKLIQGVISFVITFVSSKLLLTSVATSSIINKGSHINNIYVFILPILILLLLTLSFKFICYRFRYLQKK</sequence>